<dbReference type="SUPFAM" id="SSF48403">
    <property type="entry name" value="Ankyrin repeat"/>
    <property type="match status" value="2"/>
</dbReference>
<evidence type="ECO:0000256" key="2">
    <source>
        <dbReference type="ARBA" id="ARBA00023043"/>
    </source>
</evidence>
<dbReference type="PANTHER" id="PTHR24173">
    <property type="entry name" value="ANKYRIN REPEAT CONTAINING"/>
    <property type="match status" value="1"/>
</dbReference>
<dbReference type="Gene3D" id="1.25.40.20">
    <property type="entry name" value="Ankyrin repeat-containing domain"/>
    <property type="match status" value="3"/>
</dbReference>
<feature type="repeat" description="ANK" evidence="3">
    <location>
        <begin position="597"/>
        <end position="629"/>
    </location>
</feature>
<protein>
    <submittedName>
        <fullName evidence="5">ANK_REP_REGION domain-containing protein</fullName>
    </submittedName>
</protein>
<name>A0A0N5AL04_9BILA</name>
<sequence length="971" mass="106262">MFWQVANKRLALDSHLAAVHYCEAIYPETLEAATILRSITRQLIQRFPNLVIPNLSPLTLITLQNEAVEYLLAKPLKSLPQPKETYFLLIDGVTDSLYLLVCQFAKSFPSWLKLVVVSRNVEDSYQQQFMDFDCIRMEDDKVDLKRFIEERLPQLNVEQVLQACQDSWFYVDQLARATDVSFFAMPSTSRQADSSVYSVATKTLPEGDRELMLAMEPFLSPRLDLYLRIIMSSRQPPTRTEFLAASELAANGIVDTLEADLADLQVILDSLEPIILSGAWRERYKDDLEEGHALWVDIILNSGSDSAQTVIELAYHLAHCSNDRYPNAAKILRNFGADLLELRCAVFDYETTTLLTEAGAVMIDQQSQPDFVLSCTCGDLEKVQELSGSVDEQYLAFGLIAAASRGHTEVCRHIISRSNYAVHYVDAQQWNALRSAACNNHLSVLELLIQNGIDVDECGFAGRAALRAAAWSGHEEIVLCLLQSGADVNKKDSEGRTALMAASFMDHCKIVSILLEAGADPNLVDSTGATALHLCLANTSVNSIHIDTVIKLLEGGSDVNKCDANDRNCIHIAAYHGDIALESLLPFCNNIDAQDQSGRTALMLAACQGRMFACQKLIEHSADIDCIDNNGRTALILAALHANVDICKMFISLGADEVHKDNDGAIALHYAVVHPDPELCRCLCTPATTVIADTHGNHPLLVAAQNNSVEVVKILLENNAPVHLPSHDGQTALRIAAMALNEDVVRCIAKFIIKQDGIAGLEEPDLEGIPLLHSLIIARYLHMASVLLELGASTFLRDSYSRTCAHIVAQTNDVNMGILLRKAGCNFEARDEAGRTPLMTAIWASNYEIAQFMLETVGVSPNSVDYQGATALNIAAQIGHRELVVLLLKFGSEPSLCDSLGRNAADVAHFAGHDSITQILKSASGSSDSSGFGSLPTSPTSQCIKMATQRSGIATNPKIFGSARFHRTKVL</sequence>
<dbReference type="SMART" id="SM00248">
    <property type="entry name" value="ANK"/>
    <property type="match status" value="14"/>
</dbReference>
<dbReference type="Pfam" id="PF12796">
    <property type="entry name" value="Ank_2"/>
    <property type="match status" value="3"/>
</dbReference>
<feature type="repeat" description="ANK" evidence="3">
    <location>
        <begin position="527"/>
        <end position="564"/>
    </location>
</feature>
<dbReference type="PANTHER" id="PTHR24173:SF74">
    <property type="entry name" value="ANKYRIN REPEAT DOMAIN-CONTAINING PROTEIN 16"/>
    <property type="match status" value="1"/>
</dbReference>
<keyword evidence="1" id="KW-0677">Repeat</keyword>
<keyword evidence="2 3" id="KW-0040">ANK repeat</keyword>
<feature type="repeat" description="ANK" evidence="3">
    <location>
        <begin position="630"/>
        <end position="662"/>
    </location>
</feature>
<dbReference type="Pfam" id="PF13637">
    <property type="entry name" value="Ank_4"/>
    <property type="match status" value="1"/>
</dbReference>
<dbReference type="PROSITE" id="PS50297">
    <property type="entry name" value="ANK_REP_REGION"/>
    <property type="match status" value="6"/>
</dbReference>
<evidence type="ECO:0000256" key="1">
    <source>
        <dbReference type="ARBA" id="ARBA00022737"/>
    </source>
</evidence>
<reference evidence="5" key="1">
    <citation type="submission" date="2017-02" db="UniProtKB">
        <authorList>
            <consortium name="WormBaseParasite"/>
        </authorList>
    </citation>
    <scope>IDENTIFICATION</scope>
</reference>
<dbReference type="InterPro" id="IPR036770">
    <property type="entry name" value="Ankyrin_rpt-contain_sf"/>
</dbReference>
<accession>A0A0N5AL04</accession>
<dbReference type="Pfam" id="PF00023">
    <property type="entry name" value="Ank"/>
    <property type="match status" value="1"/>
</dbReference>
<evidence type="ECO:0000256" key="3">
    <source>
        <dbReference type="PROSITE-ProRule" id="PRU00023"/>
    </source>
</evidence>
<dbReference type="Proteomes" id="UP000046393">
    <property type="component" value="Unplaced"/>
</dbReference>
<dbReference type="AlphaFoldDB" id="A0A0N5AL04"/>
<dbReference type="WBParaSite" id="SMUV_0000519501-mRNA-1">
    <property type="protein sequence ID" value="SMUV_0000519501-mRNA-1"/>
    <property type="gene ID" value="SMUV_0000519501"/>
</dbReference>
<keyword evidence="4" id="KW-1185">Reference proteome</keyword>
<organism evidence="4 5">
    <name type="scientific">Syphacia muris</name>
    <dbReference type="NCBI Taxonomy" id="451379"/>
    <lineage>
        <taxon>Eukaryota</taxon>
        <taxon>Metazoa</taxon>
        <taxon>Ecdysozoa</taxon>
        <taxon>Nematoda</taxon>
        <taxon>Chromadorea</taxon>
        <taxon>Rhabditida</taxon>
        <taxon>Spirurina</taxon>
        <taxon>Oxyuridomorpha</taxon>
        <taxon>Oxyuroidea</taxon>
        <taxon>Oxyuridae</taxon>
        <taxon>Syphacia</taxon>
    </lineage>
</organism>
<feature type="repeat" description="ANK" evidence="3">
    <location>
        <begin position="494"/>
        <end position="526"/>
    </location>
</feature>
<feature type="repeat" description="ANK" evidence="3">
    <location>
        <begin position="461"/>
        <end position="493"/>
    </location>
</feature>
<dbReference type="STRING" id="451379.A0A0N5AL04"/>
<dbReference type="InterPro" id="IPR002110">
    <property type="entry name" value="Ankyrin_rpt"/>
</dbReference>
<feature type="repeat" description="ANK" evidence="3">
    <location>
        <begin position="867"/>
        <end position="899"/>
    </location>
</feature>
<feature type="repeat" description="ANK" evidence="3">
    <location>
        <begin position="695"/>
        <end position="727"/>
    </location>
</feature>
<dbReference type="PROSITE" id="PS50088">
    <property type="entry name" value="ANK_REPEAT"/>
    <property type="match status" value="7"/>
</dbReference>
<proteinExistence type="predicted"/>
<evidence type="ECO:0000313" key="4">
    <source>
        <dbReference type="Proteomes" id="UP000046393"/>
    </source>
</evidence>
<evidence type="ECO:0000313" key="5">
    <source>
        <dbReference type="WBParaSite" id="SMUV_0000519501-mRNA-1"/>
    </source>
</evidence>